<dbReference type="SUPFAM" id="SSF47384">
    <property type="entry name" value="Homodimeric domain of signal transducing histidine kinase"/>
    <property type="match status" value="1"/>
</dbReference>
<feature type="transmembrane region" description="Helical" evidence="9">
    <location>
        <begin position="265"/>
        <end position="283"/>
    </location>
</feature>
<dbReference type="InterPro" id="IPR036890">
    <property type="entry name" value="HATPase_C_sf"/>
</dbReference>
<evidence type="ECO:0000256" key="8">
    <source>
        <dbReference type="ARBA" id="ARBA00023136"/>
    </source>
</evidence>
<evidence type="ECO:0000256" key="4">
    <source>
        <dbReference type="ARBA" id="ARBA00022475"/>
    </source>
</evidence>
<dbReference type="SMART" id="SM00387">
    <property type="entry name" value="HATPase_c"/>
    <property type="match status" value="1"/>
</dbReference>
<organism evidence="11 12">
    <name type="scientific">Azospirillum isscasi</name>
    <dbReference type="NCBI Taxonomy" id="3053926"/>
    <lineage>
        <taxon>Bacteria</taxon>
        <taxon>Pseudomonadati</taxon>
        <taxon>Pseudomonadota</taxon>
        <taxon>Alphaproteobacteria</taxon>
        <taxon>Rhodospirillales</taxon>
        <taxon>Azospirillaceae</taxon>
        <taxon>Azospirillum</taxon>
    </lineage>
</organism>
<evidence type="ECO:0000256" key="3">
    <source>
        <dbReference type="ARBA" id="ARBA00012438"/>
    </source>
</evidence>
<evidence type="ECO:0000256" key="6">
    <source>
        <dbReference type="ARBA" id="ARBA00022692"/>
    </source>
</evidence>
<dbReference type="PANTHER" id="PTHR43065">
    <property type="entry name" value="SENSOR HISTIDINE KINASE"/>
    <property type="match status" value="1"/>
</dbReference>
<feature type="transmembrane region" description="Helical" evidence="9">
    <location>
        <begin position="112"/>
        <end position="136"/>
    </location>
</feature>
<keyword evidence="5" id="KW-0597">Phosphoprotein</keyword>
<dbReference type="InterPro" id="IPR003594">
    <property type="entry name" value="HATPase_dom"/>
</dbReference>
<accession>A0ABU0WLG7</accession>
<dbReference type="SUPFAM" id="SSF55874">
    <property type="entry name" value="ATPase domain of HSP90 chaperone/DNA topoisomerase II/histidine kinase"/>
    <property type="match status" value="1"/>
</dbReference>
<dbReference type="Gene3D" id="1.10.287.130">
    <property type="match status" value="1"/>
</dbReference>
<sequence length="616" mass="66262">MPVNRSRLLSLLLAALVYLALKALLYRVAGLFDVAPNASAWYPPIGLMLAFVLHSGWGAIPFLFIPSDLLAYGTVNSFSLLIIPQAVMVGATGLVLRWFASDVFSTSKGVGTFITTALTSVSLLFVISTATVQVITARHISITDNINFAYWLGDMSGVLLCTPVFLALFHLVNGQPAWKSTTWFPLTGSTMARSAGLAVAALLIWFLSRNLLSSPASSFFLLVLPIAVAGFLWGFGASTLTAFLVNLGLVLLVRGVLDTRDVVDLQVFMLAAGATGLLLGALGSTRMELLGRNAHLVRAIEEAPLGIALLEHQPDRLTVVFANPTFLRFIPDATPILQRLQQAPEFEGDAQTGERTLHWTIKPASTSPQGETLIAIVRDVTEQRRREHAEQHQRRMVAIGEIAGGMAHELNNLLHPIINLSQQARKDAVAKPERLGKALSIIEDSARGSAQLVRQVLSFARNDEDIGGGTELVAALRDSIALLTSTLPPTFAITLTHDVPSALVNLTRTEISQIVTNLAVNALDATDQNGRLTIHIGQPIDGSVTVTFEDSGPGVPDYDAERIMEPFFTTKPHGRGTGLGLAVVRDLLLRRNGSIKLTTQAPQGACFLLSLQSTAE</sequence>
<gene>
    <name evidence="11" type="ORF">QSG27_20395</name>
</gene>
<keyword evidence="11" id="KW-0067">ATP-binding</keyword>
<dbReference type="PRINTS" id="PR00344">
    <property type="entry name" value="BCTRLSENSOR"/>
</dbReference>
<keyword evidence="12" id="KW-1185">Reference proteome</keyword>
<feature type="domain" description="Histidine kinase" evidence="10">
    <location>
        <begin position="405"/>
        <end position="615"/>
    </location>
</feature>
<dbReference type="EC" id="2.7.13.3" evidence="3"/>
<dbReference type="InterPro" id="IPR003661">
    <property type="entry name" value="HisK_dim/P_dom"/>
</dbReference>
<reference evidence="11 12" key="1">
    <citation type="submission" date="2023-06" db="EMBL/GenBank/DDBJ databases">
        <title>Azospirillum isscasensis sp.nov, a bacterium isolated from rhizosphere soil of rice.</title>
        <authorList>
            <person name="Wang H."/>
        </authorList>
    </citation>
    <scope>NUCLEOTIDE SEQUENCE [LARGE SCALE GENOMIC DNA]</scope>
    <source>
        <strain evidence="11 12">C340-1</strain>
    </source>
</reference>
<evidence type="ECO:0000256" key="1">
    <source>
        <dbReference type="ARBA" id="ARBA00000085"/>
    </source>
</evidence>
<dbReference type="CDD" id="cd00082">
    <property type="entry name" value="HisKA"/>
    <property type="match status" value="1"/>
</dbReference>
<evidence type="ECO:0000313" key="12">
    <source>
        <dbReference type="Proteomes" id="UP001227317"/>
    </source>
</evidence>
<dbReference type="InterPro" id="IPR004358">
    <property type="entry name" value="Sig_transdc_His_kin-like_C"/>
</dbReference>
<evidence type="ECO:0000256" key="2">
    <source>
        <dbReference type="ARBA" id="ARBA00004651"/>
    </source>
</evidence>
<dbReference type="InterPro" id="IPR036097">
    <property type="entry name" value="HisK_dim/P_sf"/>
</dbReference>
<keyword evidence="7 9" id="KW-1133">Transmembrane helix</keyword>
<dbReference type="Pfam" id="PF00512">
    <property type="entry name" value="HisKA"/>
    <property type="match status" value="1"/>
</dbReference>
<proteinExistence type="predicted"/>
<name>A0ABU0WLG7_9PROT</name>
<keyword evidence="6 9" id="KW-0812">Transmembrane</keyword>
<feature type="transmembrane region" description="Helical" evidence="9">
    <location>
        <begin position="148"/>
        <end position="171"/>
    </location>
</feature>
<dbReference type="InterPro" id="IPR007895">
    <property type="entry name" value="MASE1"/>
</dbReference>
<dbReference type="CDD" id="cd00075">
    <property type="entry name" value="HATPase"/>
    <property type="match status" value="1"/>
</dbReference>
<dbReference type="Gene3D" id="3.30.565.10">
    <property type="entry name" value="Histidine kinase-like ATPase, C-terminal domain"/>
    <property type="match status" value="1"/>
</dbReference>
<dbReference type="Proteomes" id="UP001227317">
    <property type="component" value="Unassembled WGS sequence"/>
</dbReference>
<dbReference type="GO" id="GO:0005524">
    <property type="term" value="F:ATP binding"/>
    <property type="evidence" value="ECO:0007669"/>
    <property type="project" value="UniProtKB-KW"/>
</dbReference>
<dbReference type="SMART" id="SM00388">
    <property type="entry name" value="HisKA"/>
    <property type="match status" value="1"/>
</dbReference>
<keyword evidence="8 9" id="KW-0472">Membrane</keyword>
<comment type="catalytic activity">
    <reaction evidence="1">
        <text>ATP + protein L-histidine = ADP + protein N-phospho-L-histidine.</text>
        <dbReference type="EC" id="2.7.13.3"/>
    </reaction>
</comment>
<dbReference type="RefSeq" id="WP_306709350.1">
    <property type="nucleotide sequence ID" value="NZ_JAUJFI010000119.1"/>
</dbReference>
<evidence type="ECO:0000259" key="10">
    <source>
        <dbReference type="PROSITE" id="PS50109"/>
    </source>
</evidence>
<feature type="transmembrane region" description="Helical" evidence="9">
    <location>
        <begin position="77"/>
        <end position="100"/>
    </location>
</feature>
<feature type="transmembrane region" description="Helical" evidence="9">
    <location>
        <begin position="183"/>
        <end position="207"/>
    </location>
</feature>
<feature type="transmembrane region" description="Helical" evidence="9">
    <location>
        <begin position="219"/>
        <end position="245"/>
    </location>
</feature>
<dbReference type="Pfam" id="PF02518">
    <property type="entry name" value="HATPase_c"/>
    <property type="match status" value="1"/>
</dbReference>
<comment type="caution">
    <text evidence="11">The sequence shown here is derived from an EMBL/GenBank/DDBJ whole genome shotgun (WGS) entry which is preliminary data.</text>
</comment>
<keyword evidence="4" id="KW-1003">Cell membrane</keyword>
<evidence type="ECO:0000256" key="5">
    <source>
        <dbReference type="ARBA" id="ARBA00022553"/>
    </source>
</evidence>
<dbReference type="InterPro" id="IPR005467">
    <property type="entry name" value="His_kinase_dom"/>
</dbReference>
<dbReference type="EMBL" id="JAUJFI010000119">
    <property type="protein sequence ID" value="MDQ2105072.1"/>
    <property type="molecule type" value="Genomic_DNA"/>
</dbReference>
<evidence type="ECO:0000313" key="11">
    <source>
        <dbReference type="EMBL" id="MDQ2105072.1"/>
    </source>
</evidence>
<dbReference type="PROSITE" id="PS50109">
    <property type="entry name" value="HIS_KIN"/>
    <property type="match status" value="1"/>
</dbReference>
<keyword evidence="11" id="KW-0547">Nucleotide-binding</keyword>
<feature type="transmembrane region" description="Helical" evidence="9">
    <location>
        <begin position="41"/>
        <end position="65"/>
    </location>
</feature>
<comment type="subcellular location">
    <subcellularLocation>
        <location evidence="2">Cell membrane</location>
        <topology evidence="2">Multi-pass membrane protein</topology>
    </subcellularLocation>
</comment>
<dbReference type="Pfam" id="PF05231">
    <property type="entry name" value="MASE1"/>
    <property type="match status" value="1"/>
</dbReference>
<dbReference type="PANTHER" id="PTHR43065:SF42">
    <property type="entry name" value="TWO-COMPONENT SENSOR PPRA"/>
    <property type="match status" value="1"/>
</dbReference>
<evidence type="ECO:0000256" key="7">
    <source>
        <dbReference type="ARBA" id="ARBA00022989"/>
    </source>
</evidence>
<protein>
    <recommendedName>
        <fullName evidence="3">histidine kinase</fullName>
        <ecNumber evidence="3">2.7.13.3</ecNumber>
    </recommendedName>
</protein>
<evidence type="ECO:0000256" key="9">
    <source>
        <dbReference type="SAM" id="Phobius"/>
    </source>
</evidence>